<accession>A0A1H5WN68</accession>
<proteinExistence type="inferred from homology"/>
<evidence type="ECO:0000256" key="1">
    <source>
        <dbReference type="ARBA" id="ARBA00010554"/>
    </source>
</evidence>
<name>A0A1H5WN68_9PROT</name>
<protein>
    <submittedName>
        <fullName evidence="2">Uncharacterized ACR, COG1993</fullName>
    </submittedName>
</protein>
<evidence type="ECO:0000313" key="3">
    <source>
        <dbReference type="Proteomes" id="UP000236753"/>
    </source>
</evidence>
<evidence type="ECO:0000313" key="2">
    <source>
        <dbReference type="EMBL" id="SEG00745.1"/>
    </source>
</evidence>
<dbReference type="OrthoDB" id="5339790at2"/>
<dbReference type="InterPro" id="IPR011322">
    <property type="entry name" value="N-reg_PII-like_a/b"/>
</dbReference>
<organism evidence="2 3">
    <name type="scientific">Nitrosomonas ureae</name>
    <dbReference type="NCBI Taxonomy" id="44577"/>
    <lineage>
        <taxon>Bacteria</taxon>
        <taxon>Pseudomonadati</taxon>
        <taxon>Pseudomonadota</taxon>
        <taxon>Betaproteobacteria</taxon>
        <taxon>Nitrosomonadales</taxon>
        <taxon>Nitrosomonadaceae</taxon>
        <taxon>Nitrosomonas</taxon>
    </lineage>
</organism>
<dbReference type="Proteomes" id="UP000236753">
    <property type="component" value="Unassembled WGS sequence"/>
</dbReference>
<dbReference type="SUPFAM" id="SSF54913">
    <property type="entry name" value="GlnB-like"/>
    <property type="match status" value="1"/>
</dbReference>
<dbReference type="EMBL" id="FNUX01000020">
    <property type="protein sequence ID" value="SEG00745.1"/>
    <property type="molecule type" value="Genomic_DNA"/>
</dbReference>
<sequence>MKLDIGGATLIVAAEGFGHDHKLHSAHFFELADQPVEVTMAVSEQQAERMFAYLKQEGVKVFYVKTPIEFGITGET</sequence>
<dbReference type="Pfam" id="PF02641">
    <property type="entry name" value="DUF190"/>
    <property type="match status" value="1"/>
</dbReference>
<dbReference type="InterPro" id="IPR003793">
    <property type="entry name" value="UPF0166"/>
</dbReference>
<gene>
    <name evidence="2" type="ORF">SAMN05216334_1207</name>
</gene>
<dbReference type="InterPro" id="IPR015867">
    <property type="entry name" value="N-reg_PII/ATP_PRibTrfase_C"/>
</dbReference>
<dbReference type="Gene3D" id="3.30.70.120">
    <property type="match status" value="1"/>
</dbReference>
<dbReference type="AlphaFoldDB" id="A0A1H5WN68"/>
<reference evidence="2 3" key="1">
    <citation type="submission" date="2016-10" db="EMBL/GenBank/DDBJ databases">
        <authorList>
            <person name="de Groot N.N."/>
        </authorList>
    </citation>
    <scope>NUCLEOTIDE SEQUENCE [LARGE SCALE GENOMIC DNA]</scope>
    <source>
        <strain evidence="2 3">Nm13</strain>
    </source>
</reference>
<comment type="similarity">
    <text evidence="1">Belongs to the UPF0166 family.</text>
</comment>